<evidence type="ECO:0008006" key="4">
    <source>
        <dbReference type="Google" id="ProtNLM"/>
    </source>
</evidence>
<keyword evidence="1" id="KW-0175">Coiled coil</keyword>
<protein>
    <recommendedName>
        <fullName evidence="4">DUF2203 domain-containing protein</fullName>
    </recommendedName>
</protein>
<proteinExistence type="predicted"/>
<reference evidence="2" key="1">
    <citation type="submission" date="2020-10" db="EMBL/GenBank/DDBJ databases">
        <authorList>
            <person name="Castelo-Branco R."/>
            <person name="Eusebio N."/>
            <person name="Adriana R."/>
            <person name="Vieira A."/>
            <person name="Brugerolle De Fraissinette N."/>
            <person name="Rezende De Castro R."/>
            <person name="Schneider M.P."/>
            <person name="Vasconcelos V."/>
            <person name="Leao P.N."/>
        </authorList>
    </citation>
    <scope>NUCLEOTIDE SEQUENCE</scope>
    <source>
        <strain evidence="2">LEGE 07157</strain>
    </source>
</reference>
<evidence type="ECO:0000313" key="3">
    <source>
        <dbReference type="Proteomes" id="UP000654482"/>
    </source>
</evidence>
<dbReference type="Proteomes" id="UP000654482">
    <property type="component" value="Unassembled WGS sequence"/>
</dbReference>
<evidence type="ECO:0000313" key="2">
    <source>
        <dbReference type="EMBL" id="MBE9117848.1"/>
    </source>
</evidence>
<evidence type="ECO:0000256" key="1">
    <source>
        <dbReference type="SAM" id="Coils"/>
    </source>
</evidence>
<sequence length="115" mass="13413">MPPENSNVDNADLERAIAEVEQSLFSLKERYAQVQRDKQRKVELQQERSELKAQNRDSSEIKAQLQLIQKELDAIEINLESSLFQWRRLWEPFWQIVRFGGLGVILGWVLKSCAG</sequence>
<keyword evidence="3" id="KW-1185">Reference proteome</keyword>
<comment type="caution">
    <text evidence="2">The sequence shown here is derived from an EMBL/GenBank/DDBJ whole genome shotgun (WGS) entry which is preliminary data.</text>
</comment>
<organism evidence="2 3">
    <name type="scientific">Lusitaniella coriacea LEGE 07157</name>
    <dbReference type="NCBI Taxonomy" id="945747"/>
    <lineage>
        <taxon>Bacteria</taxon>
        <taxon>Bacillati</taxon>
        <taxon>Cyanobacteriota</taxon>
        <taxon>Cyanophyceae</taxon>
        <taxon>Spirulinales</taxon>
        <taxon>Lusitaniellaceae</taxon>
        <taxon>Lusitaniella</taxon>
    </lineage>
</organism>
<gene>
    <name evidence="2" type="ORF">IQ249_18265</name>
</gene>
<name>A0A8J7DYX9_9CYAN</name>
<dbReference type="AlphaFoldDB" id="A0A8J7DYX9"/>
<feature type="coiled-coil region" evidence="1">
    <location>
        <begin position="10"/>
        <end position="78"/>
    </location>
</feature>
<accession>A0A8J7DYX9</accession>
<dbReference type="EMBL" id="JADEWZ010000032">
    <property type="protein sequence ID" value="MBE9117848.1"/>
    <property type="molecule type" value="Genomic_DNA"/>
</dbReference>
<dbReference type="RefSeq" id="WP_194030938.1">
    <property type="nucleotide sequence ID" value="NZ_JADEWZ010000032.1"/>
</dbReference>